<feature type="domain" description="SIS" evidence="3">
    <location>
        <begin position="30"/>
        <end position="196"/>
    </location>
</feature>
<evidence type="ECO:0000256" key="1">
    <source>
        <dbReference type="ARBA" id="ARBA00023239"/>
    </source>
</evidence>
<dbReference type="InterPro" id="IPR037171">
    <property type="entry name" value="NagB/RpiA_transferase-like"/>
</dbReference>
<proteinExistence type="predicted"/>
<dbReference type="Proteomes" id="UP000178587">
    <property type="component" value="Unassembled WGS sequence"/>
</dbReference>
<dbReference type="Gene3D" id="3.40.50.10490">
    <property type="entry name" value="Glucose-6-phosphate isomerase like protein, domain 1"/>
    <property type="match status" value="1"/>
</dbReference>
<dbReference type="CDD" id="cd05007">
    <property type="entry name" value="SIS_Etherase"/>
    <property type="match status" value="1"/>
</dbReference>
<organism evidence="4 5">
    <name type="scientific">Candidatus Kaiserbacteria bacterium RIFCSPLOWO2_01_FULL_50_24</name>
    <dbReference type="NCBI Taxonomy" id="1798507"/>
    <lineage>
        <taxon>Bacteria</taxon>
        <taxon>Candidatus Kaiseribacteriota</taxon>
    </lineage>
</organism>
<dbReference type="Gene3D" id="3.40.50.1360">
    <property type="match status" value="1"/>
</dbReference>
<reference evidence="4 5" key="1">
    <citation type="journal article" date="2016" name="Nat. Commun.">
        <title>Thousands of microbial genomes shed light on interconnected biogeochemical processes in an aquifer system.</title>
        <authorList>
            <person name="Anantharaman K."/>
            <person name="Brown C.T."/>
            <person name="Hug L.A."/>
            <person name="Sharon I."/>
            <person name="Castelle C.J."/>
            <person name="Probst A.J."/>
            <person name="Thomas B.C."/>
            <person name="Singh A."/>
            <person name="Wilkins M.J."/>
            <person name="Karaoz U."/>
            <person name="Brodie E.L."/>
            <person name="Williams K.H."/>
            <person name="Hubbard S.S."/>
            <person name="Banfield J.F."/>
        </authorList>
    </citation>
    <scope>NUCLEOTIDE SEQUENCE [LARGE SCALE GENOMIC DNA]</scope>
</reference>
<evidence type="ECO:0000256" key="2">
    <source>
        <dbReference type="ARBA" id="ARBA00023277"/>
    </source>
</evidence>
<dbReference type="PROSITE" id="PS01272">
    <property type="entry name" value="GCKR"/>
    <property type="match status" value="1"/>
</dbReference>
<dbReference type="PANTHER" id="PTHR10088">
    <property type="entry name" value="GLUCOKINASE REGULATORY PROTEIN"/>
    <property type="match status" value="1"/>
</dbReference>
<evidence type="ECO:0000259" key="3">
    <source>
        <dbReference type="PROSITE" id="PS51464"/>
    </source>
</evidence>
<dbReference type="AlphaFoldDB" id="A0A1F6EI36"/>
<dbReference type="Pfam" id="PF14555">
    <property type="entry name" value="UBA_4"/>
    <property type="match status" value="1"/>
</dbReference>
<dbReference type="EMBL" id="MFLU01000022">
    <property type="protein sequence ID" value="OGG73305.1"/>
    <property type="molecule type" value="Genomic_DNA"/>
</dbReference>
<dbReference type="GO" id="GO:0009254">
    <property type="term" value="P:peptidoglycan turnover"/>
    <property type="evidence" value="ECO:0007669"/>
    <property type="project" value="TreeGrafter"/>
</dbReference>
<dbReference type="SUPFAM" id="SSF100950">
    <property type="entry name" value="NagB/RpiA/CoA transferase-like"/>
    <property type="match status" value="1"/>
</dbReference>
<dbReference type="InterPro" id="IPR001347">
    <property type="entry name" value="SIS_dom"/>
</dbReference>
<dbReference type="InterPro" id="IPR040190">
    <property type="entry name" value="MURQ/GCKR"/>
</dbReference>
<protein>
    <recommendedName>
        <fullName evidence="3">SIS domain-containing protein</fullName>
    </recommendedName>
</protein>
<dbReference type="Gene3D" id="1.10.8.1080">
    <property type="match status" value="1"/>
</dbReference>
<name>A0A1F6EI36_9BACT</name>
<dbReference type="GO" id="GO:0097367">
    <property type="term" value="F:carbohydrate derivative binding"/>
    <property type="evidence" value="ECO:0007669"/>
    <property type="project" value="InterPro"/>
</dbReference>
<dbReference type="GO" id="GO:0016803">
    <property type="term" value="F:ether hydrolase activity"/>
    <property type="evidence" value="ECO:0007669"/>
    <property type="project" value="TreeGrafter"/>
</dbReference>
<keyword evidence="2" id="KW-0119">Carbohydrate metabolism</keyword>
<dbReference type="Pfam" id="PF22645">
    <property type="entry name" value="GKRP_SIS_N"/>
    <property type="match status" value="1"/>
</dbReference>
<dbReference type="GO" id="GO:0016835">
    <property type="term" value="F:carbon-oxygen lyase activity"/>
    <property type="evidence" value="ECO:0007669"/>
    <property type="project" value="InterPro"/>
</dbReference>
<evidence type="ECO:0000313" key="5">
    <source>
        <dbReference type="Proteomes" id="UP000178587"/>
    </source>
</evidence>
<dbReference type="InterPro" id="IPR046348">
    <property type="entry name" value="SIS_dom_sf"/>
</dbReference>
<comment type="caution">
    <text evidence="4">The sequence shown here is derived from an EMBL/GenBank/DDBJ whole genome shotgun (WGS) entry which is preliminary data.</text>
</comment>
<evidence type="ECO:0000313" key="4">
    <source>
        <dbReference type="EMBL" id="OGG73305.1"/>
    </source>
</evidence>
<dbReference type="InterPro" id="IPR005486">
    <property type="entry name" value="Glucokinase_regulatory_CS"/>
</dbReference>
<dbReference type="GO" id="GO:0046348">
    <property type="term" value="P:amino sugar catabolic process"/>
    <property type="evidence" value="ECO:0007669"/>
    <property type="project" value="InterPro"/>
</dbReference>
<dbReference type="NCBIfam" id="NF009222">
    <property type="entry name" value="PRK12570.1"/>
    <property type="match status" value="1"/>
</dbReference>
<sequence length="490" mass="52564">MVAYQINEQYRAIDAVAGASVDIARASDLAADALRGGGRLIYVGAGTSGRLAVLDAAECFPTFGLTEDEILAVIAGGQGALVNSIEGAEDDEEDGRNQMRVVGVSEKDVVCGVAASGTTPFTLAALAYARASGAATVFITCDAIPKNKQGGAVADVIVHLDTGAEVISGSTRLKAGTAQKIALNTISTTLAILLNKVYGGLMVDVVVKNAKLVRRARSLVQLLCGLDEDKAQSLLERADMNVKKAVVMHYASVDRQAAEEILKRKGGSLRAIIGDIDYVNPASRSTSQRGNSLIVREAHWVSHASRWLADKVEQYDARRVYVPAGETLRPLYAKWRASPPDVLQKLTLYQVDEIVEGDAEGCFAQFFVKELPKHTVHPPSEFTPADLAILGLGMNGHVAFHEPGVPLEFNFGNVLITPETATQLEIPAGTLARTYGVAAFLKTRAILLVVVGERKRDVFKRFMERDRALLASALWEHSDLTVLTDIDTAL</sequence>
<keyword evidence="1" id="KW-0456">Lyase</keyword>
<gene>
    <name evidence="4" type="ORF">A3A34_03430</name>
</gene>
<accession>A0A1F6EI36</accession>
<dbReference type="SUPFAM" id="SSF53697">
    <property type="entry name" value="SIS domain"/>
    <property type="match status" value="1"/>
</dbReference>
<dbReference type="InterPro" id="IPR005488">
    <property type="entry name" value="Etherase_MurQ"/>
</dbReference>
<dbReference type="NCBIfam" id="NF003915">
    <property type="entry name" value="PRK05441.1"/>
    <property type="match status" value="1"/>
</dbReference>
<dbReference type="PANTHER" id="PTHR10088:SF4">
    <property type="entry name" value="GLUCOKINASE REGULATORY PROTEIN"/>
    <property type="match status" value="1"/>
</dbReference>
<dbReference type="PROSITE" id="PS51464">
    <property type="entry name" value="SIS"/>
    <property type="match status" value="1"/>
</dbReference>